<reference evidence="4" key="1">
    <citation type="submission" date="2022-12" db="EMBL/GenBank/DDBJ databases">
        <title>Chromosome-level genome assembly of the bean flower thrips Megalurothrips usitatus.</title>
        <authorList>
            <person name="Ma L."/>
            <person name="Liu Q."/>
            <person name="Li H."/>
            <person name="Cai W."/>
        </authorList>
    </citation>
    <scope>NUCLEOTIDE SEQUENCE</scope>
    <source>
        <strain evidence="4">Cailab_2022a</strain>
    </source>
</reference>
<dbReference type="AlphaFoldDB" id="A0AAV7XXW8"/>
<protein>
    <submittedName>
        <fullName evidence="4">Uncharacterized protein</fullName>
    </submittedName>
</protein>
<evidence type="ECO:0000313" key="5">
    <source>
        <dbReference type="Proteomes" id="UP001075354"/>
    </source>
</evidence>
<dbReference type="PROSITE" id="PS50088">
    <property type="entry name" value="ANK_REPEAT"/>
    <property type="match status" value="2"/>
</dbReference>
<dbReference type="Pfam" id="PF00023">
    <property type="entry name" value="Ank"/>
    <property type="match status" value="1"/>
</dbReference>
<gene>
    <name evidence="4" type="ORF">ONE63_007096</name>
</gene>
<dbReference type="SMART" id="SM00248">
    <property type="entry name" value="ANK"/>
    <property type="match status" value="4"/>
</dbReference>
<dbReference type="Gene3D" id="1.25.40.20">
    <property type="entry name" value="Ankyrin repeat-containing domain"/>
    <property type="match status" value="2"/>
</dbReference>
<evidence type="ECO:0000256" key="2">
    <source>
        <dbReference type="ARBA" id="ARBA00023043"/>
    </source>
</evidence>
<evidence type="ECO:0000313" key="4">
    <source>
        <dbReference type="EMBL" id="KAJ1528703.1"/>
    </source>
</evidence>
<keyword evidence="1" id="KW-0677">Repeat</keyword>
<keyword evidence="5" id="KW-1185">Reference proteome</keyword>
<feature type="repeat" description="ANK" evidence="3">
    <location>
        <begin position="96"/>
        <end position="117"/>
    </location>
</feature>
<feature type="repeat" description="ANK" evidence="3">
    <location>
        <begin position="62"/>
        <end position="94"/>
    </location>
</feature>
<name>A0AAV7XXW8_9NEOP</name>
<dbReference type="Proteomes" id="UP001075354">
    <property type="component" value="Chromosome 4"/>
</dbReference>
<keyword evidence="2 3" id="KW-0040">ANK repeat</keyword>
<dbReference type="EMBL" id="JAPTSV010000004">
    <property type="protein sequence ID" value="KAJ1528703.1"/>
    <property type="molecule type" value="Genomic_DNA"/>
</dbReference>
<evidence type="ECO:0000256" key="1">
    <source>
        <dbReference type="ARBA" id="ARBA00022737"/>
    </source>
</evidence>
<comment type="caution">
    <text evidence="4">The sequence shown here is derived from an EMBL/GenBank/DDBJ whole genome shotgun (WGS) entry which is preliminary data.</text>
</comment>
<accession>A0AAV7XXW8</accession>
<dbReference type="InterPro" id="IPR036770">
    <property type="entry name" value="Ankyrin_rpt-contain_sf"/>
</dbReference>
<sequence length="135" mass="15085">MVAVEENNVECLKLLCMAKANLNQTDYKENTALHTALKLNRNDCLKVLLSDKPTNDSNGKIERETALHIAVTQKNLHGVRQLVAAGADVNLKTGTAGQTPLHLAVEFDSPEIVNYLLCQVRLQLHFLYSRGLYWI</sequence>
<evidence type="ECO:0000256" key="3">
    <source>
        <dbReference type="PROSITE-ProRule" id="PRU00023"/>
    </source>
</evidence>
<proteinExistence type="predicted"/>
<dbReference type="PANTHER" id="PTHR24173:SF74">
    <property type="entry name" value="ANKYRIN REPEAT DOMAIN-CONTAINING PROTEIN 16"/>
    <property type="match status" value="1"/>
</dbReference>
<dbReference type="SUPFAM" id="SSF48403">
    <property type="entry name" value="Ankyrin repeat"/>
    <property type="match status" value="1"/>
</dbReference>
<dbReference type="PROSITE" id="PS50297">
    <property type="entry name" value="ANK_REP_REGION"/>
    <property type="match status" value="2"/>
</dbReference>
<dbReference type="Pfam" id="PF12796">
    <property type="entry name" value="Ank_2"/>
    <property type="match status" value="1"/>
</dbReference>
<dbReference type="InterPro" id="IPR002110">
    <property type="entry name" value="Ankyrin_rpt"/>
</dbReference>
<dbReference type="PANTHER" id="PTHR24173">
    <property type="entry name" value="ANKYRIN REPEAT CONTAINING"/>
    <property type="match status" value="1"/>
</dbReference>
<organism evidence="4 5">
    <name type="scientific">Megalurothrips usitatus</name>
    <name type="common">bean blossom thrips</name>
    <dbReference type="NCBI Taxonomy" id="439358"/>
    <lineage>
        <taxon>Eukaryota</taxon>
        <taxon>Metazoa</taxon>
        <taxon>Ecdysozoa</taxon>
        <taxon>Arthropoda</taxon>
        <taxon>Hexapoda</taxon>
        <taxon>Insecta</taxon>
        <taxon>Pterygota</taxon>
        <taxon>Neoptera</taxon>
        <taxon>Paraneoptera</taxon>
        <taxon>Thysanoptera</taxon>
        <taxon>Terebrantia</taxon>
        <taxon>Thripoidea</taxon>
        <taxon>Thripidae</taxon>
        <taxon>Megalurothrips</taxon>
    </lineage>
</organism>